<dbReference type="Proteomes" id="UP001583280">
    <property type="component" value="Unassembled WGS sequence"/>
</dbReference>
<evidence type="ECO:0000259" key="1">
    <source>
        <dbReference type="SMART" id="SM01111"/>
    </source>
</evidence>
<dbReference type="Gene3D" id="2.30.60.10">
    <property type="entry name" value="Cyanovirin-N"/>
    <property type="match status" value="1"/>
</dbReference>
<dbReference type="SUPFAM" id="SSF51322">
    <property type="entry name" value="Cyanovirin-N"/>
    <property type="match status" value="1"/>
</dbReference>
<organism evidence="2 3">
    <name type="scientific">Ceratocystis pirilliformis</name>
    <dbReference type="NCBI Taxonomy" id="259994"/>
    <lineage>
        <taxon>Eukaryota</taxon>
        <taxon>Fungi</taxon>
        <taxon>Dikarya</taxon>
        <taxon>Ascomycota</taxon>
        <taxon>Pezizomycotina</taxon>
        <taxon>Sordariomycetes</taxon>
        <taxon>Hypocreomycetidae</taxon>
        <taxon>Microascales</taxon>
        <taxon>Ceratocystidaceae</taxon>
        <taxon>Ceratocystis</taxon>
    </lineage>
</organism>
<sequence length="110" mass="12344">MSFHESAEDIELHDGHILKARLRNGDGDLQDAEIDLDKCLANVDGRFEWGGEGFHSVAENVTFSVEGDNVPVLRASLFNCEGEPVHGDVNLSERIYNENGNFEFRCKSKY</sequence>
<dbReference type="EMBL" id="JAWDJO010000207">
    <property type="protein sequence ID" value="KAL1889692.1"/>
    <property type="molecule type" value="Genomic_DNA"/>
</dbReference>
<dbReference type="PANTHER" id="PTHR42076">
    <property type="entry name" value="CYANOVIRIN-N HOMOLOG"/>
    <property type="match status" value="1"/>
</dbReference>
<proteinExistence type="predicted"/>
<dbReference type="InterPro" id="IPR036673">
    <property type="entry name" value="Cyanovirin-N_sf"/>
</dbReference>
<dbReference type="Pfam" id="PF08881">
    <property type="entry name" value="CVNH"/>
    <property type="match status" value="1"/>
</dbReference>
<evidence type="ECO:0000313" key="2">
    <source>
        <dbReference type="EMBL" id="KAL1889692.1"/>
    </source>
</evidence>
<gene>
    <name evidence="2" type="ORF">Cpir12675_005670</name>
</gene>
<dbReference type="SMART" id="SM01111">
    <property type="entry name" value="CVNH"/>
    <property type="match status" value="1"/>
</dbReference>
<reference evidence="2 3" key="1">
    <citation type="journal article" date="2024" name="IMA Fungus">
        <title>IMA Genome - F19 : A genome assembly and annotation guide to empower mycologists, including annotated draft genome sequences of Ceratocystis pirilliformis, Diaporthe australafricana, Fusarium ophioides, Paecilomyces lecythidis, and Sporothrix stenoceras.</title>
        <authorList>
            <person name="Aylward J."/>
            <person name="Wilson A.M."/>
            <person name="Visagie C.M."/>
            <person name="Spraker J."/>
            <person name="Barnes I."/>
            <person name="Buitendag C."/>
            <person name="Ceriani C."/>
            <person name="Del Mar Angel L."/>
            <person name="du Plessis D."/>
            <person name="Fuchs T."/>
            <person name="Gasser K."/>
            <person name="Kramer D."/>
            <person name="Li W."/>
            <person name="Munsamy K."/>
            <person name="Piso A."/>
            <person name="Price J.L."/>
            <person name="Sonnekus B."/>
            <person name="Thomas C."/>
            <person name="van der Nest A."/>
            <person name="van Dijk A."/>
            <person name="van Heerden A."/>
            <person name="van Vuuren N."/>
            <person name="Yilmaz N."/>
            <person name="Duong T.A."/>
            <person name="van der Merwe N.A."/>
            <person name="Wingfield M.J."/>
            <person name="Wingfield B.D."/>
        </authorList>
    </citation>
    <scope>NUCLEOTIDE SEQUENCE [LARGE SCALE GENOMIC DNA]</scope>
    <source>
        <strain evidence="2 3">CMW 12675</strain>
    </source>
</reference>
<dbReference type="PANTHER" id="PTHR42076:SF1">
    <property type="entry name" value="CYANOVIRIN-N DOMAIN-CONTAINING PROTEIN"/>
    <property type="match status" value="1"/>
</dbReference>
<comment type="caution">
    <text evidence="2">The sequence shown here is derived from an EMBL/GenBank/DDBJ whole genome shotgun (WGS) entry which is preliminary data.</text>
</comment>
<feature type="domain" description="Cyanovirin-N" evidence="1">
    <location>
        <begin position="2"/>
        <end position="104"/>
    </location>
</feature>
<protein>
    <recommendedName>
        <fullName evidence="1">Cyanovirin-N domain-containing protein</fullName>
    </recommendedName>
</protein>
<dbReference type="InterPro" id="IPR011058">
    <property type="entry name" value="Cyanovirin-N"/>
</dbReference>
<evidence type="ECO:0000313" key="3">
    <source>
        <dbReference type="Proteomes" id="UP001583280"/>
    </source>
</evidence>
<accession>A0ABR3YP28</accession>
<keyword evidence="3" id="KW-1185">Reference proteome</keyword>
<name>A0ABR3YP28_9PEZI</name>